<evidence type="ECO:0000313" key="1">
    <source>
        <dbReference type="EMBL" id="KAK7850860.1"/>
    </source>
</evidence>
<dbReference type="EMBL" id="PKMF04000094">
    <property type="protein sequence ID" value="KAK7850860.1"/>
    <property type="molecule type" value="Genomic_DNA"/>
</dbReference>
<proteinExistence type="predicted"/>
<protein>
    <submittedName>
        <fullName evidence="1">Uncharacterized protein</fullName>
    </submittedName>
</protein>
<dbReference type="AlphaFoldDB" id="A0AAW0LHT5"/>
<sequence>MTIFMSFKVLLCCHHGLPGLKWH</sequence>
<organism evidence="1 2">
    <name type="scientific">Quercus suber</name>
    <name type="common">Cork oak</name>
    <dbReference type="NCBI Taxonomy" id="58331"/>
    <lineage>
        <taxon>Eukaryota</taxon>
        <taxon>Viridiplantae</taxon>
        <taxon>Streptophyta</taxon>
        <taxon>Embryophyta</taxon>
        <taxon>Tracheophyta</taxon>
        <taxon>Spermatophyta</taxon>
        <taxon>Magnoliopsida</taxon>
        <taxon>eudicotyledons</taxon>
        <taxon>Gunneridae</taxon>
        <taxon>Pentapetalae</taxon>
        <taxon>rosids</taxon>
        <taxon>fabids</taxon>
        <taxon>Fagales</taxon>
        <taxon>Fagaceae</taxon>
        <taxon>Quercus</taxon>
    </lineage>
</organism>
<gene>
    <name evidence="1" type="ORF">CFP56_043531</name>
</gene>
<keyword evidence="2" id="KW-1185">Reference proteome</keyword>
<comment type="caution">
    <text evidence="1">The sequence shown here is derived from an EMBL/GenBank/DDBJ whole genome shotgun (WGS) entry which is preliminary data.</text>
</comment>
<evidence type="ECO:0000313" key="2">
    <source>
        <dbReference type="Proteomes" id="UP000237347"/>
    </source>
</evidence>
<reference evidence="1 2" key="1">
    <citation type="journal article" date="2018" name="Sci. Data">
        <title>The draft genome sequence of cork oak.</title>
        <authorList>
            <person name="Ramos A.M."/>
            <person name="Usie A."/>
            <person name="Barbosa P."/>
            <person name="Barros P.M."/>
            <person name="Capote T."/>
            <person name="Chaves I."/>
            <person name="Simoes F."/>
            <person name="Abreu I."/>
            <person name="Carrasquinho I."/>
            <person name="Faro C."/>
            <person name="Guimaraes J.B."/>
            <person name="Mendonca D."/>
            <person name="Nobrega F."/>
            <person name="Rodrigues L."/>
            <person name="Saibo N.J.M."/>
            <person name="Varela M.C."/>
            <person name="Egas C."/>
            <person name="Matos J."/>
            <person name="Miguel C.M."/>
            <person name="Oliveira M.M."/>
            <person name="Ricardo C.P."/>
            <person name="Goncalves S."/>
        </authorList>
    </citation>
    <scope>NUCLEOTIDE SEQUENCE [LARGE SCALE GENOMIC DNA]</scope>
    <source>
        <strain evidence="2">cv. HL8</strain>
    </source>
</reference>
<name>A0AAW0LHT5_QUESU</name>
<dbReference type="Proteomes" id="UP000237347">
    <property type="component" value="Unassembled WGS sequence"/>
</dbReference>
<accession>A0AAW0LHT5</accession>